<name>A0A9N9K6E8_9GLOM</name>
<keyword evidence="2" id="KW-1185">Reference proteome</keyword>
<accession>A0A9N9K6E8</accession>
<evidence type="ECO:0000313" key="1">
    <source>
        <dbReference type="EMBL" id="CAG8809685.1"/>
    </source>
</evidence>
<dbReference type="Pfam" id="PF13565">
    <property type="entry name" value="HTH_32"/>
    <property type="match status" value="1"/>
</dbReference>
<gene>
    <name evidence="1" type="ORF">DERYTH_LOCUS25144</name>
</gene>
<dbReference type="Proteomes" id="UP000789405">
    <property type="component" value="Unassembled WGS sequence"/>
</dbReference>
<protein>
    <submittedName>
        <fullName evidence="1">3892_t:CDS:1</fullName>
    </submittedName>
</protein>
<reference evidence="1" key="1">
    <citation type="submission" date="2021-06" db="EMBL/GenBank/DDBJ databases">
        <authorList>
            <person name="Kallberg Y."/>
            <person name="Tangrot J."/>
            <person name="Rosling A."/>
        </authorList>
    </citation>
    <scope>NUCLEOTIDE SEQUENCE</scope>
    <source>
        <strain evidence="1">MA453B</strain>
    </source>
</reference>
<dbReference type="Gene3D" id="1.10.10.10">
    <property type="entry name" value="Winged helix-like DNA-binding domain superfamily/Winged helix DNA-binding domain"/>
    <property type="match status" value="1"/>
</dbReference>
<dbReference type="InterPro" id="IPR009057">
    <property type="entry name" value="Homeodomain-like_sf"/>
</dbReference>
<dbReference type="InterPro" id="IPR036388">
    <property type="entry name" value="WH-like_DNA-bd_sf"/>
</dbReference>
<dbReference type="EMBL" id="CAJVPY010045391">
    <property type="protein sequence ID" value="CAG8809685.1"/>
    <property type="molecule type" value="Genomic_DNA"/>
</dbReference>
<organism evidence="1 2">
    <name type="scientific">Dentiscutata erythropus</name>
    <dbReference type="NCBI Taxonomy" id="1348616"/>
    <lineage>
        <taxon>Eukaryota</taxon>
        <taxon>Fungi</taxon>
        <taxon>Fungi incertae sedis</taxon>
        <taxon>Mucoromycota</taxon>
        <taxon>Glomeromycotina</taxon>
        <taxon>Glomeromycetes</taxon>
        <taxon>Diversisporales</taxon>
        <taxon>Gigasporaceae</taxon>
        <taxon>Dentiscutata</taxon>
    </lineage>
</organism>
<evidence type="ECO:0000313" key="2">
    <source>
        <dbReference type="Proteomes" id="UP000789405"/>
    </source>
</evidence>
<feature type="non-terminal residue" evidence="1">
    <location>
        <position position="145"/>
    </location>
</feature>
<comment type="caution">
    <text evidence="1">The sequence shown here is derived from an EMBL/GenBank/DDBJ whole genome shotgun (WGS) entry which is preliminary data.</text>
</comment>
<dbReference type="AlphaFoldDB" id="A0A9N9K6E8"/>
<dbReference type="OrthoDB" id="2351036at2759"/>
<proteinExistence type="predicted"/>
<sequence length="145" mass="16942">MPKRKELTDFERGEIVGLHKAKIPQRKIAEILNHPKSTVGDVIKKYNEQGLTSTIPRSGRPKILTDRDKRQLVKIIKANRNLTLVEITEKFNETLNFSISSRTVQRVLHEEGYTLQTEWYKIDKSKLIQLVKSMRYRVAEAIRNK</sequence>
<dbReference type="SUPFAM" id="SSF46689">
    <property type="entry name" value="Homeodomain-like"/>
    <property type="match status" value="1"/>
</dbReference>